<dbReference type="AlphaFoldDB" id="A0A8J3GXU1"/>
<organism evidence="1 2">
    <name type="scientific">Seohaeicola zhoushanensis</name>
    <dbReference type="NCBI Taxonomy" id="1569283"/>
    <lineage>
        <taxon>Bacteria</taxon>
        <taxon>Pseudomonadati</taxon>
        <taxon>Pseudomonadota</taxon>
        <taxon>Alphaproteobacteria</taxon>
        <taxon>Rhodobacterales</taxon>
        <taxon>Roseobacteraceae</taxon>
        <taxon>Seohaeicola</taxon>
    </lineage>
</organism>
<protein>
    <recommendedName>
        <fullName evidence="3">PEP-CTERM sorting domain-containing protein</fullName>
    </recommendedName>
</protein>
<comment type="caution">
    <text evidence="1">The sequence shown here is derived from an EMBL/GenBank/DDBJ whole genome shotgun (WGS) entry which is preliminary data.</text>
</comment>
<reference evidence="1" key="2">
    <citation type="submission" date="2020-09" db="EMBL/GenBank/DDBJ databases">
        <authorList>
            <person name="Sun Q."/>
            <person name="Kim S."/>
        </authorList>
    </citation>
    <scope>NUCLEOTIDE SEQUENCE</scope>
    <source>
        <strain evidence="1">KCTC 42650</strain>
    </source>
</reference>
<evidence type="ECO:0008006" key="3">
    <source>
        <dbReference type="Google" id="ProtNLM"/>
    </source>
</evidence>
<sequence length="216" mass="22875">MTVTDTIWFGGNAGQLGVGATMTFGTSPTVTASGHSLNSNGSIGANQALGQWDVGLGVCSSLKWNGSCNENHMVDSDGPEVIKLEFSQSVTIKKLWFSYVDGDDDFSFSVYDSSGVVANYGNIDILGSGYGSYTFNQEWTAQSFGVGAQSQTCSWYFGSYTCDTNDAFKLKGVEFSYTRDDGEGNGEPEPVPLPASGLLLIAGLGAVAGMKRRRKA</sequence>
<gene>
    <name evidence="1" type="ORF">GCM10017056_22330</name>
</gene>
<dbReference type="Proteomes" id="UP000626220">
    <property type="component" value="Unassembled WGS sequence"/>
</dbReference>
<accession>A0A8J3GXU1</accession>
<dbReference type="NCBIfam" id="TIGR03370">
    <property type="entry name" value="VPLPA-CTERM"/>
    <property type="match status" value="1"/>
</dbReference>
<dbReference type="InterPro" id="IPR022472">
    <property type="entry name" value="VPLPA-CTERM"/>
</dbReference>
<proteinExistence type="predicted"/>
<evidence type="ECO:0000313" key="2">
    <source>
        <dbReference type="Proteomes" id="UP000626220"/>
    </source>
</evidence>
<name>A0A8J3GXU1_9RHOB</name>
<dbReference type="EMBL" id="BNCJ01000005">
    <property type="protein sequence ID" value="GHF50182.1"/>
    <property type="molecule type" value="Genomic_DNA"/>
</dbReference>
<evidence type="ECO:0000313" key="1">
    <source>
        <dbReference type="EMBL" id="GHF50182.1"/>
    </source>
</evidence>
<reference evidence="1" key="1">
    <citation type="journal article" date="2014" name="Int. J. Syst. Evol. Microbiol.">
        <title>Complete genome sequence of Corynebacterium casei LMG S-19264T (=DSM 44701T), isolated from a smear-ripened cheese.</title>
        <authorList>
            <consortium name="US DOE Joint Genome Institute (JGI-PGF)"/>
            <person name="Walter F."/>
            <person name="Albersmeier A."/>
            <person name="Kalinowski J."/>
            <person name="Ruckert C."/>
        </authorList>
    </citation>
    <scope>NUCLEOTIDE SEQUENCE</scope>
    <source>
        <strain evidence="1">KCTC 42650</strain>
    </source>
</reference>
<keyword evidence="2" id="KW-1185">Reference proteome</keyword>